<evidence type="ECO:0000313" key="14">
    <source>
        <dbReference type="Proteomes" id="UP000019149"/>
    </source>
</evidence>
<dbReference type="GO" id="GO:0005741">
    <property type="term" value="C:mitochondrial outer membrane"/>
    <property type="evidence" value="ECO:0007669"/>
    <property type="project" value="UniProtKB-SubCell"/>
</dbReference>
<dbReference type="CTD" id="36341196"/>
<evidence type="ECO:0000256" key="10">
    <source>
        <dbReference type="PROSITE-ProRule" id="PRU00282"/>
    </source>
</evidence>
<keyword evidence="6" id="KW-1000">Mitochondrion outer membrane</keyword>
<evidence type="ECO:0000256" key="4">
    <source>
        <dbReference type="ARBA" id="ARBA00022692"/>
    </source>
</evidence>
<feature type="region of interest" description="Disordered" evidence="12">
    <location>
        <begin position="414"/>
        <end position="442"/>
    </location>
</feature>
<organism evidence="13 14">
    <name type="scientific">Echinococcus granulosus</name>
    <name type="common">Hydatid tapeworm</name>
    <dbReference type="NCBI Taxonomy" id="6210"/>
    <lineage>
        <taxon>Eukaryota</taxon>
        <taxon>Metazoa</taxon>
        <taxon>Spiralia</taxon>
        <taxon>Lophotrochozoa</taxon>
        <taxon>Platyhelminthes</taxon>
        <taxon>Cestoda</taxon>
        <taxon>Eucestoda</taxon>
        <taxon>Cyclophyllidea</taxon>
        <taxon>Taeniidae</taxon>
        <taxon>Echinococcus</taxon>
        <taxon>Echinococcus granulosus group</taxon>
    </lineage>
</organism>
<reference evidence="13 14" key="1">
    <citation type="journal article" date="2013" name="Nat. Genet.">
        <title>The genome of the hydatid tapeworm Echinococcus granulosus.</title>
        <authorList>
            <person name="Zheng H."/>
            <person name="Zhang W."/>
            <person name="Zhang L."/>
            <person name="Zhang Z."/>
            <person name="Li J."/>
            <person name="Lu G."/>
            <person name="Zhu Y."/>
            <person name="Wang Y."/>
            <person name="Huang Y."/>
            <person name="Liu J."/>
            <person name="Kang H."/>
            <person name="Chen J."/>
            <person name="Wang L."/>
            <person name="Chen A."/>
            <person name="Yu S."/>
            <person name="Gao Z."/>
            <person name="Jin L."/>
            <person name="Gu W."/>
            <person name="Wang Z."/>
            <person name="Zhao L."/>
            <person name="Shi B."/>
            <person name="Wen H."/>
            <person name="Lin R."/>
            <person name="Jones M.K."/>
            <person name="Brejova B."/>
            <person name="Vinar T."/>
            <person name="Zhao G."/>
            <person name="McManus D.P."/>
            <person name="Chen Z."/>
            <person name="Zhou Y."/>
            <person name="Wang S."/>
        </authorList>
    </citation>
    <scope>NUCLEOTIDE SEQUENCE [LARGE SCALE GENOMIC DNA]</scope>
</reference>
<feature type="compositionally biased region" description="Basic and acidic residues" evidence="12">
    <location>
        <begin position="1"/>
        <end position="11"/>
    </location>
</feature>
<keyword evidence="9 10" id="KW-0472">Membrane</keyword>
<evidence type="ECO:0000256" key="12">
    <source>
        <dbReference type="SAM" id="MobiDB-lite"/>
    </source>
</evidence>
<evidence type="ECO:0000256" key="1">
    <source>
        <dbReference type="ARBA" id="ARBA00004374"/>
    </source>
</evidence>
<sequence length="562" mass="61550">MWSSKLREMEKSPSSSNQEDADTALVPEPQAAASTEIPCKSTDISVKEMVSYGLNVSRCIICSPISGPSTSMPSNSIGSISSSFRFEAEANLFIFYHFLSYRLYALMFRGRLDAYGVLSLWKGLSGAVTVKVVKTVSENGLSEVLSLPKLSWMIVTPFYAASIVEFVQSDIASEPTTLVSCLQEGLRRLLPNISPTVSRMGSVGGKLKAGLRAIPIRTSRLLPVWRLVLPVVVLGVGQHIIHSFVSFGVSAYLGRDQEPEQLDAEVAESCNIPDASSSSQKGIDGNDRTLLTSHRREKMLQAAYSLFTSDLTADFVASLTSEAILFPLETIAVRLCVQGTRTLVDNLDTGDSVIPIITSFDGPFDVLRHSSSSASGFIGLYRGFGALILQYAVQLAFLIGVKYAYERVLYYSSPTSTQPPPPPIGRSSMPSDYEPTNQHPSSFQSPFYSTVPNLLDHQPTTSVWQPNLDSERWRTSDPNLNSKNGAPLVPNRSSFVFRGYSPGPFDAPLVISLDMEGRLTEDFGWVKFTDLQELMSYQSDLVFAVADVDAHLTTGFFFKLDP</sequence>
<dbReference type="Proteomes" id="UP000019149">
    <property type="component" value="Unassembled WGS sequence"/>
</dbReference>
<dbReference type="STRING" id="6210.W6V1H7"/>
<dbReference type="PANTHER" id="PTHR21252">
    <property type="entry name" value="TB1 PROTEIN-RELATED"/>
    <property type="match status" value="1"/>
</dbReference>
<evidence type="ECO:0000256" key="7">
    <source>
        <dbReference type="ARBA" id="ARBA00022989"/>
    </source>
</evidence>
<keyword evidence="8" id="KW-0496">Mitochondrion</keyword>
<dbReference type="EMBL" id="APAU02000040">
    <property type="protein sequence ID" value="EUB59719.1"/>
    <property type="molecule type" value="Genomic_DNA"/>
</dbReference>
<dbReference type="OrthoDB" id="2403262at2759"/>
<dbReference type="InterPro" id="IPR023395">
    <property type="entry name" value="MCP_dom_sf"/>
</dbReference>
<proteinExistence type="inferred from homology"/>
<dbReference type="InterPro" id="IPR018108">
    <property type="entry name" value="MCP_transmembrane"/>
</dbReference>
<dbReference type="Gene3D" id="1.50.40.10">
    <property type="entry name" value="Mitochondrial carrier domain"/>
    <property type="match status" value="1"/>
</dbReference>
<evidence type="ECO:0000256" key="5">
    <source>
        <dbReference type="ARBA" id="ARBA00022737"/>
    </source>
</evidence>
<keyword evidence="4 10" id="KW-0812">Transmembrane</keyword>
<keyword evidence="3 11" id="KW-0813">Transport</keyword>
<dbReference type="InterPro" id="IPR039158">
    <property type="entry name" value="SLC25A46"/>
</dbReference>
<keyword evidence="7" id="KW-1133">Transmembrane helix</keyword>
<keyword evidence="5" id="KW-0677">Repeat</keyword>
<evidence type="ECO:0000256" key="11">
    <source>
        <dbReference type="RuleBase" id="RU000488"/>
    </source>
</evidence>
<comment type="subcellular location">
    <subcellularLocation>
        <location evidence="1">Mitochondrion outer membrane</location>
        <topology evidence="1">Multi-pass membrane protein</topology>
    </subcellularLocation>
</comment>
<evidence type="ECO:0000256" key="2">
    <source>
        <dbReference type="ARBA" id="ARBA00006375"/>
    </source>
</evidence>
<dbReference type="AlphaFoldDB" id="W6V1H7"/>
<protein>
    <submittedName>
        <fullName evidence="13">Solute carrier family 25 member 46</fullName>
    </submittedName>
</protein>
<evidence type="ECO:0000256" key="3">
    <source>
        <dbReference type="ARBA" id="ARBA00022448"/>
    </source>
</evidence>
<accession>W6V1H7</accession>
<feature type="repeat" description="Solcar" evidence="10">
    <location>
        <begin position="305"/>
        <end position="408"/>
    </location>
</feature>
<evidence type="ECO:0000313" key="13">
    <source>
        <dbReference type="EMBL" id="EUB59719.1"/>
    </source>
</evidence>
<dbReference type="GeneID" id="36341196"/>
<dbReference type="Pfam" id="PF00153">
    <property type="entry name" value="Mito_carr"/>
    <property type="match status" value="1"/>
</dbReference>
<evidence type="ECO:0000256" key="8">
    <source>
        <dbReference type="ARBA" id="ARBA00023128"/>
    </source>
</evidence>
<dbReference type="KEGG" id="egl:EGR_05481"/>
<dbReference type="PANTHER" id="PTHR21252:SF2">
    <property type="entry name" value="MITOCHONDRIAL OUTER MEMBRANE PROTEIN SLC25A46"/>
    <property type="match status" value="1"/>
</dbReference>
<keyword evidence="14" id="KW-1185">Reference proteome</keyword>
<comment type="caution">
    <text evidence="13">The sequence shown here is derived from an EMBL/GenBank/DDBJ whole genome shotgun (WGS) entry which is preliminary data.</text>
</comment>
<evidence type="ECO:0000256" key="6">
    <source>
        <dbReference type="ARBA" id="ARBA00022787"/>
    </source>
</evidence>
<gene>
    <name evidence="13" type="ORF">EGR_05481</name>
</gene>
<dbReference type="RefSeq" id="XP_024350915.1">
    <property type="nucleotide sequence ID" value="XM_024494730.1"/>
</dbReference>
<dbReference type="PROSITE" id="PS50920">
    <property type="entry name" value="SOLCAR"/>
    <property type="match status" value="1"/>
</dbReference>
<name>W6V1H7_ECHGR</name>
<dbReference type="OMA" id="QPTTSVW"/>
<evidence type="ECO:0000256" key="9">
    <source>
        <dbReference type="ARBA" id="ARBA00023136"/>
    </source>
</evidence>
<dbReference type="SUPFAM" id="SSF103506">
    <property type="entry name" value="Mitochondrial carrier"/>
    <property type="match status" value="1"/>
</dbReference>
<comment type="similarity">
    <text evidence="2 11">Belongs to the mitochondrial carrier (TC 2.A.29) family.</text>
</comment>
<feature type="region of interest" description="Disordered" evidence="12">
    <location>
        <begin position="1"/>
        <end position="24"/>
    </location>
</feature>
<dbReference type="GO" id="GO:0090149">
    <property type="term" value="P:mitochondrial membrane fission"/>
    <property type="evidence" value="ECO:0007669"/>
    <property type="project" value="InterPro"/>
</dbReference>